<feature type="region of interest" description="Disordered" evidence="1">
    <location>
        <begin position="179"/>
        <end position="246"/>
    </location>
</feature>
<dbReference type="OrthoDB" id="118677at2"/>
<dbReference type="KEGG" id="mass:CR152_00350"/>
<proteinExistence type="predicted"/>
<feature type="chain" id="PRO_5013783446" description="DUF4142 domain-containing protein" evidence="2">
    <location>
        <begin position="30"/>
        <end position="246"/>
    </location>
</feature>
<protein>
    <recommendedName>
        <fullName evidence="3">DUF4142 domain-containing protein</fullName>
    </recommendedName>
</protein>
<dbReference type="Gene3D" id="1.20.1260.10">
    <property type="match status" value="1"/>
</dbReference>
<evidence type="ECO:0000259" key="3">
    <source>
        <dbReference type="Pfam" id="PF13628"/>
    </source>
</evidence>
<evidence type="ECO:0000313" key="4">
    <source>
        <dbReference type="EMBL" id="ATQ73129.1"/>
    </source>
</evidence>
<feature type="compositionally biased region" description="Low complexity" evidence="1">
    <location>
        <begin position="206"/>
        <end position="238"/>
    </location>
</feature>
<dbReference type="PANTHER" id="PTHR38593">
    <property type="entry name" value="BLR2558 PROTEIN"/>
    <property type="match status" value="1"/>
</dbReference>
<sequence length="246" mass="25027">MLKTTLIKCVLGAAIATAFAMPVTSYAQAGKATMDTPAASALNKADQKIVADMARANMAEIEAGKLALANSQNAQVKAFAQQMIDDHTKALGDVTQLAQTKGVTLPTELDSKHKAMAAKLSKLTGDPFDKAYMAQAGVGDHKAVHAALKKFEAKAKDPDVKALAAKMLPTVEQHLHSAISLTPAKGGAKGTKAPVTGEANDHSSPGGAAHGAAHNTPMAGAKTPAPAAGVKPPVAGATNEQNAGKR</sequence>
<evidence type="ECO:0000256" key="2">
    <source>
        <dbReference type="SAM" id="SignalP"/>
    </source>
</evidence>
<dbReference type="InterPro" id="IPR025419">
    <property type="entry name" value="DUF4142"/>
</dbReference>
<feature type="domain" description="DUF4142" evidence="3">
    <location>
        <begin position="45"/>
        <end position="180"/>
    </location>
</feature>
<evidence type="ECO:0000256" key="1">
    <source>
        <dbReference type="SAM" id="MobiDB-lite"/>
    </source>
</evidence>
<organism evidence="4 5">
    <name type="scientific">Massilia violaceinigra</name>
    <dbReference type="NCBI Taxonomy" id="2045208"/>
    <lineage>
        <taxon>Bacteria</taxon>
        <taxon>Pseudomonadati</taxon>
        <taxon>Pseudomonadota</taxon>
        <taxon>Betaproteobacteria</taxon>
        <taxon>Burkholderiales</taxon>
        <taxon>Oxalobacteraceae</taxon>
        <taxon>Telluria group</taxon>
        <taxon>Massilia</taxon>
    </lineage>
</organism>
<gene>
    <name evidence="4" type="ORF">CR152_00350</name>
</gene>
<feature type="signal peptide" evidence="2">
    <location>
        <begin position="1"/>
        <end position="29"/>
    </location>
</feature>
<reference evidence="4" key="1">
    <citation type="submission" date="2017-10" db="EMBL/GenBank/DDBJ databases">
        <title>Massilia psychrophilum sp. nov., a novel purple-pigmented bacterium isolated from Tianshan glacier, Xinjiang Municipality, China.</title>
        <authorList>
            <person name="Wang H."/>
        </authorList>
    </citation>
    <scope>NUCLEOTIDE SEQUENCE [LARGE SCALE GENOMIC DNA]</scope>
    <source>
        <strain evidence="4">B2</strain>
    </source>
</reference>
<dbReference type="EMBL" id="CP024608">
    <property type="protein sequence ID" value="ATQ73129.1"/>
    <property type="molecule type" value="Genomic_DNA"/>
</dbReference>
<name>A0A2D2DDY3_9BURK</name>
<keyword evidence="5" id="KW-1185">Reference proteome</keyword>
<evidence type="ECO:0000313" key="5">
    <source>
        <dbReference type="Proteomes" id="UP000229897"/>
    </source>
</evidence>
<dbReference type="Proteomes" id="UP000229897">
    <property type="component" value="Chromosome"/>
</dbReference>
<dbReference type="Pfam" id="PF13628">
    <property type="entry name" value="DUF4142"/>
    <property type="match status" value="1"/>
</dbReference>
<dbReference type="InterPro" id="IPR012347">
    <property type="entry name" value="Ferritin-like"/>
</dbReference>
<dbReference type="RefSeq" id="WP_099872747.1">
    <property type="nucleotide sequence ID" value="NZ_CP024608.1"/>
</dbReference>
<keyword evidence="2" id="KW-0732">Signal</keyword>
<accession>A0A2D2DDY3</accession>
<dbReference type="PANTHER" id="PTHR38593:SF1">
    <property type="entry name" value="BLR2558 PROTEIN"/>
    <property type="match status" value="1"/>
</dbReference>
<dbReference type="AlphaFoldDB" id="A0A2D2DDY3"/>